<feature type="transmembrane region" description="Helical" evidence="8">
    <location>
        <begin position="218"/>
        <end position="236"/>
    </location>
</feature>
<feature type="compositionally biased region" description="Basic residues" evidence="7">
    <location>
        <begin position="451"/>
        <end position="460"/>
    </location>
</feature>
<dbReference type="eggNOG" id="COG1835">
    <property type="taxonomic scope" value="Bacteria"/>
</dbReference>
<feature type="domain" description="Acyltransferase 3" evidence="9">
    <location>
        <begin position="35"/>
        <end position="378"/>
    </location>
</feature>
<evidence type="ECO:0000259" key="9">
    <source>
        <dbReference type="Pfam" id="PF01757"/>
    </source>
</evidence>
<dbReference type="GO" id="GO:0009246">
    <property type="term" value="P:enterobacterial common antigen biosynthetic process"/>
    <property type="evidence" value="ECO:0007669"/>
    <property type="project" value="TreeGrafter"/>
</dbReference>
<accession>D5UXI0</accession>
<keyword evidence="10" id="KW-0012">Acyltransferase</keyword>
<name>D5UXI0_TSUPD</name>
<evidence type="ECO:0000256" key="1">
    <source>
        <dbReference type="ARBA" id="ARBA00004651"/>
    </source>
</evidence>
<keyword evidence="3" id="KW-1003">Cell membrane</keyword>
<feature type="transmembrane region" description="Helical" evidence="8">
    <location>
        <begin position="105"/>
        <end position="122"/>
    </location>
</feature>
<feature type="transmembrane region" description="Helical" evidence="8">
    <location>
        <begin position="153"/>
        <end position="171"/>
    </location>
</feature>
<reference evidence="11" key="1">
    <citation type="submission" date="2010-03" db="EMBL/GenBank/DDBJ databases">
        <title>The complete chromosome of Tsukamurella paurometabola DSM 20162.</title>
        <authorList>
            <consortium name="US DOE Joint Genome Institute (JGI-PGF)"/>
            <person name="Lucas S."/>
            <person name="Copeland A."/>
            <person name="Lapidus A."/>
            <person name="Glavina del Rio T."/>
            <person name="Dalin E."/>
            <person name="Tice H."/>
            <person name="Bruce D."/>
            <person name="Goodwin L."/>
            <person name="Pitluck S."/>
            <person name="Kyrpides N."/>
            <person name="Mavromatis K."/>
            <person name="Ivanova N."/>
            <person name="Mikhailova N."/>
            <person name="Munk A.C."/>
            <person name="Brettin T."/>
            <person name="Detter J.C."/>
            <person name="Tapia R."/>
            <person name="Han C."/>
            <person name="Larimer F."/>
            <person name="Land M."/>
            <person name="Hauser L."/>
            <person name="Markowitz V."/>
            <person name="Cheng J.-F."/>
            <person name="Hugenholtz P."/>
            <person name="Woyke T."/>
            <person name="Wu D."/>
            <person name="Jando M."/>
            <person name="Brambilla E."/>
            <person name="Klenk H.-P."/>
            <person name="Eisen J.A."/>
        </authorList>
    </citation>
    <scope>NUCLEOTIDE SEQUENCE [LARGE SCALE GENOMIC DNA]</scope>
    <source>
        <strain evidence="11">ATCC 8368 / DSM 20162 / CCUG 35730 / CIP 100753 / JCM 10117 / KCTC 9821 / NBRC 16120 / NCIMB 702349 / NCTC 13040</strain>
    </source>
</reference>
<evidence type="ECO:0000313" key="11">
    <source>
        <dbReference type="Proteomes" id="UP000001213"/>
    </source>
</evidence>
<dbReference type="EMBL" id="CP001966">
    <property type="protein sequence ID" value="ADG78072.1"/>
    <property type="molecule type" value="Genomic_DNA"/>
</dbReference>
<keyword evidence="10" id="KW-0808">Transferase</keyword>
<evidence type="ECO:0000256" key="8">
    <source>
        <dbReference type="SAM" id="Phobius"/>
    </source>
</evidence>
<evidence type="ECO:0000256" key="4">
    <source>
        <dbReference type="ARBA" id="ARBA00022692"/>
    </source>
</evidence>
<organism evidence="10 11">
    <name type="scientific">Tsukamurella paurometabola (strain ATCC 8368 / DSM 20162 / CCUG 35730 / CIP 100753 / JCM 10117 / KCTC 9821 / NBRC 16120 / NCIMB 702349 / NCTC 13040)</name>
    <name type="common">Corynebacterium paurometabolum</name>
    <dbReference type="NCBI Taxonomy" id="521096"/>
    <lineage>
        <taxon>Bacteria</taxon>
        <taxon>Bacillati</taxon>
        <taxon>Actinomycetota</taxon>
        <taxon>Actinomycetes</taxon>
        <taxon>Mycobacteriales</taxon>
        <taxon>Tsukamurellaceae</taxon>
        <taxon>Tsukamurella</taxon>
    </lineage>
</organism>
<feature type="transmembrane region" description="Helical" evidence="8">
    <location>
        <begin position="321"/>
        <end position="340"/>
    </location>
</feature>
<dbReference type="Pfam" id="PF01757">
    <property type="entry name" value="Acyl_transf_3"/>
    <property type="match status" value="1"/>
</dbReference>
<protein>
    <submittedName>
        <fullName evidence="10">Acyltransferase 3</fullName>
    </submittedName>
</protein>
<sequence>MARGWSRTSIHDKKSQASPGQAPVSAKPRRALTADLVRVLLFTGVVVAHCVNYINFTPDVVRPAGLLATLLHLTRYGFVAVTLFVLVLSMRGREMSPTEFWRRRFGLVVAPYLVWTVVYSFTDHLLIEGDPFPSPGRFAGDMVRTALTGDAKYQLYFLLISMQIYLVFPWLARFMKRTSGHPWMVLSAAAVIQLAVFAFYQYFPEPEGRGWETLFNHMWKLLPMYVLFIAIGMLAAQHQDAVSSWLRARAIPVVIVCALAATFSIVAFLRATDPGDVPEPATSAWNPTLLPWLVGGLILLWLAAMKWDDMRSAGLPVGERVVSYATIRAFGAFAVHPLVLDLLNYLGFYPLLYEWFPGSAILRTLTLVAVVLAISLVFIDTVLRTPISRWVVARDRIPLRRRRRNPATSSTAVVDDAEHVVPAATVPGHGPDEHGEDEGDRPCAGGELHGQHHHGSATGH</sequence>
<comment type="subcellular location">
    <subcellularLocation>
        <location evidence="1">Cell membrane</location>
        <topology evidence="1">Multi-pass membrane protein</topology>
    </subcellularLocation>
</comment>
<feature type="region of interest" description="Disordered" evidence="7">
    <location>
        <begin position="1"/>
        <end position="26"/>
    </location>
</feature>
<dbReference type="InterPro" id="IPR002656">
    <property type="entry name" value="Acyl_transf_3_dom"/>
</dbReference>
<dbReference type="HOGENOM" id="CLU_047714_1_2_11"/>
<evidence type="ECO:0000256" key="7">
    <source>
        <dbReference type="SAM" id="MobiDB-lite"/>
    </source>
</evidence>
<dbReference type="Proteomes" id="UP000001213">
    <property type="component" value="Chromosome"/>
</dbReference>
<dbReference type="PANTHER" id="PTHR40074">
    <property type="entry name" value="O-ACETYLTRANSFERASE WECH"/>
    <property type="match status" value="1"/>
</dbReference>
<dbReference type="GO" id="GO:0005886">
    <property type="term" value="C:plasma membrane"/>
    <property type="evidence" value="ECO:0007669"/>
    <property type="project" value="UniProtKB-SubCell"/>
</dbReference>
<feature type="transmembrane region" description="Helical" evidence="8">
    <location>
        <begin position="360"/>
        <end position="379"/>
    </location>
</feature>
<reference evidence="10 11" key="2">
    <citation type="journal article" date="2011" name="Stand. Genomic Sci.">
        <title>Complete genome sequence of Tsukamurella paurometabola type strain (no. 33).</title>
        <authorList>
            <person name="Munk A.C."/>
            <person name="Lapidus A."/>
            <person name="Lucas S."/>
            <person name="Nolan M."/>
            <person name="Tice H."/>
            <person name="Cheng J.F."/>
            <person name="Del Rio T.G."/>
            <person name="Goodwin L."/>
            <person name="Pitluck S."/>
            <person name="Liolios K."/>
            <person name="Huntemann M."/>
            <person name="Ivanova N."/>
            <person name="Mavromatis K."/>
            <person name="Mikhailova N."/>
            <person name="Pati A."/>
            <person name="Chen A."/>
            <person name="Palaniappan K."/>
            <person name="Tapia R."/>
            <person name="Han C."/>
            <person name="Land M."/>
            <person name="Hauser L."/>
            <person name="Chang Y.J."/>
            <person name="Jeffries C.D."/>
            <person name="Brettin T."/>
            <person name="Yasawong M."/>
            <person name="Brambilla E.M."/>
            <person name="Rohde M."/>
            <person name="Sikorski J."/>
            <person name="Goker M."/>
            <person name="Detter J.C."/>
            <person name="Woyke T."/>
            <person name="Bristow J."/>
            <person name="Eisen J.A."/>
            <person name="Markowitz V."/>
            <person name="Hugenholtz P."/>
            <person name="Kyrpides N.C."/>
            <person name="Klenk H.P."/>
        </authorList>
    </citation>
    <scope>NUCLEOTIDE SEQUENCE [LARGE SCALE GENOMIC DNA]</scope>
    <source>
        <strain evidence="11">ATCC 8368 / DSM 20162 / CCUG 35730 / CIP 100753 / JCM 10117 / KCTC 9821 / NBRC 16120 / NCIMB 702349 / NCTC 13040</strain>
    </source>
</reference>
<dbReference type="GO" id="GO:0016413">
    <property type="term" value="F:O-acetyltransferase activity"/>
    <property type="evidence" value="ECO:0007669"/>
    <property type="project" value="TreeGrafter"/>
</dbReference>
<keyword evidence="11" id="KW-1185">Reference proteome</keyword>
<evidence type="ECO:0000256" key="6">
    <source>
        <dbReference type="ARBA" id="ARBA00023136"/>
    </source>
</evidence>
<feature type="region of interest" description="Disordered" evidence="7">
    <location>
        <begin position="423"/>
        <end position="460"/>
    </location>
</feature>
<feature type="transmembrane region" description="Helical" evidence="8">
    <location>
        <begin position="183"/>
        <end position="203"/>
    </location>
</feature>
<keyword evidence="6 8" id="KW-0472">Membrane</keyword>
<evidence type="ECO:0000256" key="5">
    <source>
        <dbReference type="ARBA" id="ARBA00022989"/>
    </source>
</evidence>
<feature type="transmembrane region" description="Helical" evidence="8">
    <location>
        <begin position="248"/>
        <end position="269"/>
    </location>
</feature>
<dbReference type="PANTHER" id="PTHR40074:SF2">
    <property type="entry name" value="O-ACETYLTRANSFERASE WECH"/>
    <property type="match status" value="1"/>
</dbReference>
<dbReference type="AlphaFoldDB" id="D5UXI0"/>
<proteinExistence type="inferred from homology"/>
<comment type="similarity">
    <text evidence="2">Belongs to the acyltransferase 3 family.</text>
</comment>
<keyword evidence="5 8" id="KW-1133">Transmembrane helix</keyword>
<evidence type="ECO:0000313" key="10">
    <source>
        <dbReference type="EMBL" id="ADG78072.1"/>
    </source>
</evidence>
<feature type="transmembrane region" description="Helical" evidence="8">
    <location>
        <begin position="76"/>
        <end position="93"/>
    </location>
</feature>
<feature type="transmembrane region" description="Helical" evidence="8">
    <location>
        <begin position="36"/>
        <end position="56"/>
    </location>
</feature>
<keyword evidence="4 8" id="KW-0812">Transmembrane</keyword>
<dbReference type="STRING" id="521096.Tpau_1444"/>
<gene>
    <name evidence="10" type="ordered locus">Tpau_1444</name>
</gene>
<evidence type="ECO:0000256" key="2">
    <source>
        <dbReference type="ARBA" id="ARBA00007400"/>
    </source>
</evidence>
<dbReference type="KEGG" id="tpr:Tpau_1444"/>
<evidence type="ECO:0000256" key="3">
    <source>
        <dbReference type="ARBA" id="ARBA00022475"/>
    </source>
</evidence>
<feature type="transmembrane region" description="Helical" evidence="8">
    <location>
        <begin position="289"/>
        <end position="309"/>
    </location>
</feature>